<name>X6P8S7_RETFI</name>
<evidence type="ECO:0000313" key="5">
    <source>
        <dbReference type="Proteomes" id="UP000023152"/>
    </source>
</evidence>
<keyword evidence="5" id="KW-1185">Reference proteome</keyword>
<organism evidence="4 5">
    <name type="scientific">Reticulomyxa filosa</name>
    <dbReference type="NCBI Taxonomy" id="46433"/>
    <lineage>
        <taxon>Eukaryota</taxon>
        <taxon>Sar</taxon>
        <taxon>Rhizaria</taxon>
        <taxon>Retaria</taxon>
        <taxon>Foraminifera</taxon>
        <taxon>Monothalamids</taxon>
        <taxon>Reticulomyxidae</taxon>
        <taxon>Reticulomyxa</taxon>
    </lineage>
</organism>
<feature type="non-terminal residue" evidence="4">
    <location>
        <position position="1"/>
    </location>
</feature>
<feature type="signal peptide" evidence="3">
    <location>
        <begin position="1"/>
        <end position="18"/>
    </location>
</feature>
<feature type="region of interest" description="Disordered" evidence="1">
    <location>
        <begin position="257"/>
        <end position="318"/>
    </location>
</feature>
<evidence type="ECO:0000256" key="2">
    <source>
        <dbReference type="SAM" id="Phobius"/>
    </source>
</evidence>
<protein>
    <submittedName>
        <fullName evidence="4">Uncharacterized protein</fullName>
    </submittedName>
</protein>
<feature type="transmembrane region" description="Helical" evidence="2">
    <location>
        <begin position="89"/>
        <end position="113"/>
    </location>
</feature>
<dbReference type="AlphaFoldDB" id="X6P8S7"/>
<feature type="compositionally biased region" description="Basic and acidic residues" evidence="1">
    <location>
        <begin position="306"/>
        <end position="318"/>
    </location>
</feature>
<keyword evidence="2" id="KW-1133">Transmembrane helix</keyword>
<proteinExistence type="predicted"/>
<keyword evidence="2" id="KW-0812">Transmembrane</keyword>
<evidence type="ECO:0000256" key="3">
    <source>
        <dbReference type="SAM" id="SignalP"/>
    </source>
</evidence>
<dbReference type="Proteomes" id="UP000023152">
    <property type="component" value="Unassembled WGS sequence"/>
</dbReference>
<feature type="chain" id="PRO_5004976040" evidence="3">
    <location>
        <begin position="19"/>
        <end position="318"/>
    </location>
</feature>
<reference evidence="4 5" key="1">
    <citation type="journal article" date="2013" name="Curr. Biol.">
        <title>The Genome of the Foraminiferan Reticulomyxa filosa.</title>
        <authorList>
            <person name="Glockner G."/>
            <person name="Hulsmann N."/>
            <person name="Schleicher M."/>
            <person name="Noegel A.A."/>
            <person name="Eichinger L."/>
            <person name="Gallinger C."/>
            <person name="Pawlowski J."/>
            <person name="Sierra R."/>
            <person name="Euteneuer U."/>
            <person name="Pillet L."/>
            <person name="Moustafa A."/>
            <person name="Platzer M."/>
            <person name="Groth M."/>
            <person name="Szafranski K."/>
            <person name="Schliwa M."/>
        </authorList>
    </citation>
    <scope>NUCLEOTIDE SEQUENCE [LARGE SCALE GENOMIC DNA]</scope>
</reference>
<keyword evidence="2" id="KW-0472">Membrane</keyword>
<gene>
    <name evidence="4" type="ORF">RFI_02635</name>
</gene>
<evidence type="ECO:0000256" key="1">
    <source>
        <dbReference type="SAM" id="MobiDB-lite"/>
    </source>
</evidence>
<dbReference type="EMBL" id="ASPP01002551">
    <property type="protein sequence ID" value="ETO34459.1"/>
    <property type="molecule type" value="Genomic_DNA"/>
</dbReference>
<accession>X6P8S7</accession>
<evidence type="ECO:0000313" key="4">
    <source>
        <dbReference type="EMBL" id="ETO34459.1"/>
    </source>
</evidence>
<sequence>SVQLFLLLFWFCILFVQDWRLKYCLTLQVDISEDSLFSLAKFQDRDPVKKTQQSLCFLFPLFLLKEVLGQTEEVSSKKSESDFFSNSKAVIGVITAGAIVILVVLCVVIAIIFRRVRSRTVILTALNNQSNYDTKSAQATNKGSGIIEVEHFNKPMDFNTITPSDLTVIPCLTFVVYPFHILCFFLNPTGRRATEKGTSMTDSKEDSQYKNQHHLDASTDAIATNANANVYLNVHTTDKDLASQDVSPMLKLTDEHRRSLSKKKGKHEAQSSFFGEEELEYFAENDTAAKQKSFRPPKSVVSEDESTSKHTHSDSDSH</sequence>
<keyword evidence="3" id="KW-0732">Signal</keyword>
<comment type="caution">
    <text evidence="4">The sequence shown here is derived from an EMBL/GenBank/DDBJ whole genome shotgun (WGS) entry which is preliminary data.</text>
</comment>